<keyword evidence="2" id="KW-1185">Reference proteome</keyword>
<sequence length="208" mass="22638">MASDMKVVSGEHPASSNSVHGEIKKDWQTRAAEKRAANLAKIPAEWRLPEATLKGIHEESNVSVLDLPRSSGLLTEEELHITEDFDATGLFEQLSTGALTAQAVASAFCKRAAIAHQAVNCLTETFFDQALARAKLLDEFWAREGKPLGPLHGIPISLKDSFVVKDVHHTCGYISFLDRPPAAENSPLVQTLLDLGAVLYVKTNIPQT</sequence>
<accession>A0ACB5S3M6</accession>
<name>A0ACB5S3M6_9PEZI</name>
<dbReference type="EMBL" id="BSXG01000036">
    <property type="protein sequence ID" value="GME27358.1"/>
    <property type="molecule type" value="Genomic_DNA"/>
</dbReference>
<protein>
    <submittedName>
        <fullName evidence="1">Amidase</fullName>
    </submittedName>
</protein>
<comment type="caution">
    <text evidence="1">The sequence shown here is derived from an EMBL/GenBank/DDBJ whole genome shotgun (WGS) entry which is preliminary data.</text>
</comment>
<proteinExistence type="predicted"/>
<reference evidence="1" key="1">
    <citation type="submission" date="2024-09" db="EMBL/GenBank/DDBJ databases">
        <title>Draft Genome Sequences of Neofusicoccum parvum.</title>
        <authorList>
            <person name="Ashida A."/>
            <person name="Camagna M."/>
            <person name="Tanaka A."/>
            <person name="Takemoto D."/>
        </authorList>
    </citation>
    <scope>NUCLEOTIDE SEQUENCE</scope>
    <source>
        <strain evidence="1">PPO83</strain>
    </source>
</reference>
<evidence type="ECO:0000313" key="1">
    <source>
        <dbReference type="EMBL" id="GME27358.1"/>
    </source>
</evidence>
<gene>
    <name evidence="1" type="primary">g4097</name>
    <name evidence="1" type="ORF">NpPPO83_00004097</name>
</gene>
<organism evidence="1 2">
    <name type="scientific">Neofusicoccum parvum</name>
    <dbReference type="NCBI Taxonomy" id="310453"/>
    <lineage>
        <taxon>Eukaryota</taxon>
        <taxon>Fungi</taxon>
        <taxon>Dikarya</taxon>
        <taxon>Ascomycota</taxon>
        <taxon>Pezizomycotina</taxon>
        <taxon>Dothideomycetes</taxon>
        <taxon>Dothideomycetes incertae sedis</taxon>
        <taxon>Botryosphaeriales</taxon>
        <taxon>Botryosphaeriaceae</taxon>
        <taxon>Neofusicoccum</taxon>
    </lineage>
</organism>
<dbReference type="Proteomes" id="UP001165186">
    <property type="component" value="Unassembled WGS sequence"/>
</dbReference>
<evidence type="ECO:0000313" key="2">
    <source>
        <dbReference type="Proteomes" id="UP001165186"/>
    </source>
</evidence>